<proteinExistence type="inferred from homology"/>
<evidence type="ECO:0000313" key="8">
    <source>
        <dbReference type="Proteomes" id="UP000035540"/>
    </source>
</evidence>
<evidence type="ECO:0000313" key="7">
    <source>
        <dbReference type="EMBL" id="AKK08631.1"/>
    </source>
</evidence>
<dbReference type="PROSITE" id="PS51257">
    <property type="entry name" value="PROKAR_LIPOPROTEIN"/>
    <property type="match status" value="1"/>
</dbReference>
<keyword evidence="8" id="KW-1185">Reference proteome</keyword>
<evidence type="ECO:0000256" key="4">
    <source>
        <dbReference type="RuleBase" id="RU003744"/>
    </source>
</evidence>
<dbReference type="InterPro" id="IPR018313">
    <property type="entry name" value="SBP_3_CS"/>
</dbReference>
<dbReference type="Proteomes" id="UP000035540">
    <property type="component" value="Chromosome"/>
</dbReference>
<dbReference type="PANTHER" id="PTHR35936:SF17">
    <property type="entry name" value="ARGININE-BINDING EXTRACELLULAR PROTEIN ARTP"/>
    <property type="match status" value="1"/>
</dbReference>
<name>A0A0G3H5I9_9CORY</name>
<dbReference type="RefSeq" id="WP_047252963.1">
    <property type="nucleotide sequence ID" value="NZ_CP011545.1"/>
</dbReference>
<sequence>MMRPTTKRKLTAVVSTLAASTLLASCVTNVEDGKPEGWEPIIPDEVPEIAAMVPEAVSADGVLTGGSNPPFAPFEFKDSNGDIIGLEMDLARAAAAVMGLEFAPVEQDFAMILPAVQAGTLDIGASGFTDNPERRQNFDFVNFLYAGVLWAQQTGVPVDPDNACGLTVAVQRTTVSETDDVRPKSEACEEAGEDPITILSYDTSDNAALALLVGRADALSADSPVTAWAVSRSEGKMELTGEMFQAAPYGWALPKDSPLGPAMAAALQHLIDNGDYERILAQWGVETGLLDQALINEEPVEGISS</sequence>
<dbReference type="PATRIC" id="fig|136857.5.peg.1180"/>
<dbReference type="Pfam" id="PF00497">
    <property type="entry name" value="SBP_bac_3"/>
    <property type="match status" value="1"/>
</dbReference>
<dbReference type="EMBL" id="CP011545">
    <property type="protein sequence ID" value="AKK08631.1"/>
    <property type="molecule type" value="Genomic_DNA"/>
</dbReference>
<dbReference type="EC" id="2.7.11.1" evidence="7"/>
<dbReference type="InterPro" id="IPR001638">
    <property type="entry name" value="Solute-binding_3/MltF_N"/>
</dbReference>
<accession>A0A0G3H5I9</accession>
<feature type="domain" description="Solute-binding protein family 3/N-terminal" evidence="6">
    <location>
        <begin position="62"/>
        <end position="287"/>
    </location>
</feature>
<gene>
    <name evidence="7" type="ORF">CTEST_05940</name>
</gene>
<dbReference type="GO" id="GO:0004674">
    <property type="term" value="F:protein serine/threonine kinase activity"/>
    <property type="evidence" value="ECO:0007669"/>
    <property type="project" value="UniProtKB-EC"/>
</dbReference>
<dbReference type="PANTHER" id="PTHR35936">
    <property type="entry name" value="MEMBRANE-BOUND LYTIC MUREIN TRANSGLYCOSYLASE F"/>
    <property type="match status" value="1"/>
</dbReference>
<comment type="subcellular location">
    <subcellularLocation>
        <location evidence="1">Cell envelope</location>
    </subcellularLocation>
</comment>
<protein>
    <submittedName>
        <fullName evidence="7">ABC superfamily ATP binding cassette transporter, binding protein</fullName>
        <ecNumber evidence="7">2.7.11.1</ecNumber>
    </submittedName>
</protein>
<keyword evidence="3 5" id="KW-0732">Signal</keyword>
<dbReference type="Gene3D" id="3.40.190.10">
    <property type="entry name" value="Periplasmic binding protein-like II"/>
    <property type="match status" value="2"/>
</dbReference>
<dbReference type="SMART" id="SM00062">
    <property type="entry name" value="PBPb"/>
    <property type="match status" value="1"/>
</dbReference>
<dbReference type="SUPFAM" id="SSF53850">
    <property type="entry name" value="Periplasmic binding protein-like II"/>
    <property type="match status" value="1"/>
</dbReference>
<evidence type="ECO:0000256" key="2">
    <source>
        <dbReference type="ARBA" id="ARBA00010333"/>
    </source>
</evidence>
<comment type="similarity">
    <text evidence="2 4">Belongs to the bacterial solute-binding protein 3 family.</text>
</comment>
<organism evidence="7 8">
    <name type="scientific">Corynebacterium testudinoris</name>
    <dbReference type="NCBI Taxonomy" id="136857"/>
    <lineage>
        <taxon>Bacteria</taxon>
        <taxon>Bacillati</taxon>
        <taxon>Actinomycetota</taxon>
        <taxon>Actinomycetes</taxon>
        <taxon>Mycobacteriales</taxon>
        <taxon>Corynebacteriaceae</taxon>
        <taxon>Corynebacterium</taxon>
    </lineage>
</organism>
<keyword evidence="7" id="KW-0808">Transferase</keyword>
<dbReference type="GO" id="GO:0030313">
    <property type="term" value="C:cell envelope"/>
    <property type="evidence" value="ECO:0007669"/>
    <property type="project" value="UniProtKB-SubCell"/>
</dbReference>
<dbReference type="KEGG" id="cted:CTEST_05940"/>
<dbReference type="AlphaFoldDB" id="A0A0G3H5I9"/>
<feature type="chain" id="PRO_5002554850" evidence="5">
    <location>
        <begin position="25"/>
        <end position="305"/>
    </location>
</feature>
<evidence type="ECO:0000256" key="1">
    <source>
        <dbReference type="ARBA" id="ARBA00004196"/>
    </source>
</evidence>
<dbReference type="OrthoDB" id="9762169at2"/>
<reference evidence="8" key="2">
    <citation type="submission" date="2015-05" db="EMBL/GenBank/DDBJ databases">
        <title>Complete genome sequence of Corynebacterium testudinoris DSM 44614, recovered from necrotic lesions in the mouth of a tortoise.</title>
        <authorList>
            <person name="Ruckert C."/>
            <person name="Albersmeier A."/>
            <person name="Winkler A."/>
            <person name="Tauch A."/>
        </authorList>
    </citation>
    <scope>NUCLEOTIDE SEQUENCE [LARGE SCALE GENOMIC DNA]</scope>
    <source>
        <strain evidence="8">DSM 44614</strain>
    </source>
</reference>
<dbReference type="PROSITE" id="PS01039">
    <property type="entry name" value="SBP_BACTERIAL_3"/>
    <property type="match status" value="1"/>
</dbReference>
<evidence type="ECO:0000256" key="3">
    <source>
        <dbReference type="ARBA" id="ARBA00022729"/>
    </source>
</evidence>
<reference evidence="7 8" key="1">
    <citation type="journal article" date="2015" name="Genome Announc.">
        <title>Complete Genome Sequence of the Type Strain Corynebacterium testudinoris DSM 44614, Recovered from Necrotic Lesions in the Mouth of a Tortoise.</title>
        <authorList>
            <person name="Ruckert C."/>
            <person name="Kriete M."/>
            <person name="Jaenicke S."/>
            <person name="Winkler A."/>
            <person name="Tauch A."/>
        </authorList>
    </citation>
    <scope>NUCLEOTIDE SEQUENCE [LARGE SCALE GENOMIC DNA]</scope>
    <source>
        <strain evidence="7 8">DSM 44614</strain>
    </source>
</reference>
<dbReference type="STRING" id="136857.CTEST_05940"/>
<evidence type="ECO:0000256" key="5">
    <source>
        <dbReference type="SAM" id="SignalP"/>
    </source>
</evidence>
<dbReference type="CDD" id="cd01004">
    <property type="entry name" value="PBP2_MidA_like"/>
    <property type="match status" value="1"/>
</dbReference>
<feature type="signal peptide" evidence="5">
    <location>
        <begin position="1"/>
        <end position="24"/>
    </location>
</feature>
<evidence type="ECO:0000259" key="6">
    <source>
        <dbReference type="SMART" id="SM00062"/>
    </source>
</evidence>